<dbReference type="Pfam" id="PF00106">
    <property type="entry name" value="adh_short"/>
    <property type="match status" value="1"/>
</dbReference>
<evidence type="ECO:0000313" key="5">
    <source>
        <dbReference type="Proteomes" id="UP000196440"/>
    </source>
</evidence>
<dbReference type="RefSeq" id="WP_087816328.1">
    <property type="nucleotide sequence ID" value="NZ_CBCPKE010000010.1"/>
</dbReference>
<evidence type="ECO:0000313" key="4">
    <source>
        <dbReference type="EMBL" id="OVZ84560.1"/>
    </source>
</evidence>
<comment type="similarity">
    <text evidence="1 3">Belongs to the short-chain dehydrogenases/reductases (SDR) family.</text>
</comment>
<dbReference type="InterPro" id="IPR036291">
    <property type="entry name" value="NAD(P)-bd_dom_sf"/>
</dbReference>
<keyword evidence="2" id="KW-0560">Oxidoreductase</keyword>
<gene>
    <name evidence="4" type="ORF">CBW57_15670</name>
</gene>
<dbReference type="PANTHER" id="PTHR42901:SF1">
    <property type="entry name" value="ALCOHOL DEHYDROGENASE"/>
    <property type="match status" value="1"/>
</dbReference>
<evidence type="ECO:0000256" key="1">
    <source>
        <dbReference type="ARBA" id="ARBA00006484"/>
    </source>
</evidence>
<dbReference type="Gene3D" id="3.40.50.720">
    <property type="entry name" value="NAD(P)-binding Rossmann-like Domain"/>
    <property type="match status" value="1"/>
</dbReference>
<dbReference type="EMBL" id="NHOI01000025">
    <property type="protein sequence ID" value="OVZ84560.1"/>
    <property type="molecule type" value="Genomic_DNA"/>
</dbReference>
<dbReference type="PANTHER" id="PTHR42901">
    <property type="entry name" value="ALCOHOL DEHYDROGENASE"/>
    <property type="match status" value="1"/>
</dbReference>
<dbReference type="SUPFAM" id="SSF51735">
    <property type="entry name" value="NAD(P)-binding Rossmann-fold domains"/>
    <property type="match status" value="1"/>
</dbReference>
<evidence type="ECO:0000256" key="2">
    <source>
        <dbReference type="ARBA" id="ARBA00023002"/>
    </source>
</evidence>
<protein>
    <submittedName>
        <fullName evidence="4">NAD(P)-dependent oxidoreductase</fullName>
    </submittedName>
</protein>
<reference evidence="4 5" key="1">
    <citation type="submission" date="2017-05" db="EMBL/GenBank/DDBJ databases">
        <title>Whole genome sequencing of Yersinia kristensenii.</title>
        <authorList>
            <person name="Campioni F."/>
        </authorList>
    </citation>
    <scope>NUCLEOTIDE SEQUENCE [LARGE SCALE GENOMIC DNA]</scope>
    <source>
        <strain evidence="4 5">CFSAN060536</strain>
    </source>
</reference>
<evidence type="ECO:0000256" key="3">
    <source>
        <dbReference type="RuleBase" id="RU000363"/>
    </source>
</evidence>
<sequence length="251" mass="27771">METVIVTGASSGFGEAISRRFLTEGYNVIAIARRADRLENLSNDYPGKVYCLAIDIIDKFSVEECLSNLPEKFNNIVALINNAGLSLGFGPAQDNSLTDWEAMINTNIVALLHITKHILSRFKKINRGHIINIGSVAAYYPYIGSNVYGATKAFVHNFTLNLKTDLEGTKIRASCISPGLSKTEFAVVRFKGDIEKADLLYENKTYLTADNIAETVFWTFSLPENVNINVIEVMPTGQSFALGFTKKQDEI</sequence>
<proteinExistence type="inferred from homology"/>
<dbReference type="PRINTS" id="PR00080">
    <property type="entry name" value="SDRFAMILY"/>
</dbReference>
<dbReference type="Proteomes" id="UP000196440">
    <property type="component" value="Unassembled WGS sequence"/>
</dbReference>
<comment type="caution">
    <text evidence="4">The sequence shown here is derived from an EMBL/GenBank/DDBJ whole genome shotgun (WGS) entry which is preliminary data.</text>
</comment>
<name>A0A208ZVT1_YERIN</name>
<organism evidence="4 5">
    <name type="scientific">Yersinia intermedia</name>
    <dbReference type="NCBI Taxonomy" id="631"/>
    <lineage>
        <taxon>Bacteria</taxon>
        <taxon>Pseudomonadati</taxon>
        <taxon>Pseudomonadota</taxon>
        <taxon>Gammaproteobacteria</taxon>
        <taxon>Enterobacterales</taxon>
        <taxon>Yersiniaceae</taxon>
        <taxon>Yersinia</taxon>
    </lineage>
</organism>
<dbReference type="AlphaFoldDB" id="A0A208ZVT1"/>
<dbReference type="PRINTS" id="PR00081">
    <property type="entry name" value="GDHRDH"/>
</dbReference>
<dbReference type="FunFam" id="3.40.50.720:FF:000047">
    <property type="entry name" value="NADP-dependent L-serine/L-allo-threonine dehydrogenase"/>
    <property type="match status" value="1"/>
</dbReference>
<dbReference type="GO" id="GO:0016616">
    <property type="term" value="F:oxidoreductase activity, acting on the CH-OH group of donors, NAD or NADP as acceptor"/>
    <property type="evidence" value="ECO:0007669"/>
    <property type="project" value="UniProtKB-ARBA"/>
</dbReference>
<accession>A0A208ZVT1</accession>
<dbReference type="InterPro" id="IPR002347">
    <property type="entry name" value="SDR_fam"/>
</dbReference>